<keyword evidence="2" id="KW-0808">Transferase</keyword>
<comment type="caution">
    <text evidence="2">The sequence shown here is derived from an EMBL/GenBank/DDBJ whole genome shotgun (WGS) entry which is preliminary data.</text>
</comment>
<gene>
    <name evidence="2" type="ORF">QWZ03_04575</name>
</gene>
<evidence type="ECO:0000313" key="2">
    <source>
        <dbReference type="EMBL" id="MDN3576043.1"/>
    </source>
</evidence>
<reference evidence="2" key="1">
    <citation type="journal article" date="2014" name="Int. J. Syst. Evol. Microbiol.">
        <title>Complete genome of a new Firmicutes species belonging to the dominant human colonic microbiota ('Ruminococcus bicirculans') reveals two chromosomes and a selective capacity to utilize plant glucans.</title>
        <authorList>
            <consortium name="NISC Comparative Sequencing Program"/>
            <person name="Wegmann U."/>
            <person name="Louis P."/>
            <person name="Goesmann A."/>
            <person name="Henrissat B."/>
            <person name="Duncan S.H."/>
            <person name="Flint H.J."/>
        </authorList>
    </citation>
    <scope>NUCLEOTIDE SEQUENCE</scope>
    <source>
        <strain evidence="2">CECT 7703</strain>
    </source>
</reference>
<accession>A0ABT8B3C7</accession>
<sequence length="207" mass="22608">MSTTAMMLVRQLNQADAPAMLAHLLRLDETDRVQRFARPASDDSIRDYVRRLDFERDAHYGVWQGREGQPSLIGLTHLALDGQGKTAEIGVSVDAGQRRQGLAGRMLGRAILHARNLGVVEVVMYFLPYNTELMELARNQGMRLSVGEGQGIARLLPHPASPVSLASEIMETWADVAGQGVRDWSEGTLAASSVVCGRLSEQANSPD</sequence>
<dbReference type="Proteomes" id="UP001180081">
    <property type="component" value="Unassembled WGS sequence"/>
</dbReference>
<evidence type="ECO:0000313" key="3">
    <source>
        <dbReference type="Proteomes" id="UP001180081"/>
    </source>
</evidence>
<dbReference type="EC" id="2.3.1.-" evidence="2"/>
<dbReference type="GO" id="GO:0016746">
    <property type="term" value="F:acyltransferase activity"/>
    <property type="evidence" value="ECO:0007669"/>
    <property type="project" value="UniProtKB-KW"/>
</dbReference>
<protein>
    <submittedName>
        <fullName evidence="2">GNAT family N-acetyltransferase</fullName>
        <ecNumber evidence="2">2.3.1.-</ecNumber>
    </submittedName>
</protein>
<feature type="domain" description="N-acetyltransferase" evidence="1">
    <location>
        <begin position="7"/>
        <end position="161"/>
    </location>
</feature>
<organism evidence="2 3">
    <name type="scientific">Chitinimonas viridis</name>
    <dbReference type="NCBI Taxonomy" id="664880"/>
    <lineage>
        <taxon>Bacteria</taxon>
        <taxon>Pseudomonadati</taxon>
        <taxon>Pseudomonadota</taxon>
        <taxon>Betaproteobacteria</taxon>
        <taxon>Neisseriales</taxon>
        <taxon>Chitinibacteraceae</taxon>
        <taxon>Chitinimonas</taxon>
    </lineage>
</organism>
<dbReference type="EMBL" id="JAUFPU010000004">
    <property type="protein sequence ID" value="MDN3576043.1"/>
    <property type="molecule type" value="Genomic_DNA"/>
</dbReference>
<evidence type="ECO:0000259" key="1">
    <source>
        <dbReference type="PROSITE" id="PS51186"/>
    </source>
</evidence>
<dbReference type="PROSITE" id="PS51186">
    <property type="entry name" value="GNAT"/>
    <property type="match status" value="1"/>
</dbReference>
<keyword evidence="3" id="KW-1185">Reference proteome</keyword>
<dbReference type="Gene3D" id="3.40.630.30">
    <property type="match status" value="1"/>
</dbReference>
<proteinExistence type="predicted"/>
<name>A0ABT8B3C7_9NEIS</name>
<dbReference type="CDD" id="cd04301">
    <property type="entry name" value="NAT_SF"/>
    <property type="match status" value="1"/>
</dbReference>
<dbReference type="Pfam" id="PF13302">
    <property type="entry name" value="Acetyltransf_3"/>
    <property type="match status" value="1"/>
</dbReference>
<keyword evidence="2" id="KW-0012">Acyltransferase</keyword>
<dbReference type="InterPro" id="IPR000182">
    <property type="entry name" value="GNAT_dom"/>
</dbReference>
<dbReference type="SUPFAM" id="SSF55729">
    <property type="entry name" value="Acyl-CoA N-acyltransferases (Nat)"/>
    <property type="match status" value="1"/>
</dbReference>
<dbReference type="InterPro" id="IPR016181">
    <property type="entry name" value="Acyl_CoA_acyltransferase"/>
</dbReference>
<reference evidence="2" key="2">
    <citation type="submission" date="2023-06" db="EMBL/GenBank/DDBJ databases">
        <authorList>
            <person name="Lucena T."/>
            <person name="Sun Q."/>
        </authorList>
    </citation>
    <scope>NUCLEOTIDE SEQUENCE</scope>
    <source>
        <strain evidence="2">CECT 7703</strain>
    </source>
</reference>
<dbReference type="RefSeq" id="WP_290331665.1">
    <property type="nucleotide sequence ID" value="NZ_JAUFPU010000004.1"/>
</dbReference>